<accession>A0A848DIA0</accession>
<gene>
    <name evidence="1" type="ORF">HF519_11995</name>
</gene>
<evidence type="ECO:0000313" key="1">
    <source>
        <dbReference type="EMBL" id="NMH92279.1"/>
    </source>
</evidence>
<organism evidence="1 2">
    <name type="scientific">Pseudonocardia bannensis</name>
    <dbReference type="NCBI Taxonomy" id="630973"/>
    <lineage>
        <taxon>Bacteria</taxon>
        <taxon>Bacillati</taxon>
        <taxon>Actinomycetota</taxon>
        <taxon>Actinomycetes</taxon>
        <taxon>Pseudonocardiales</taxon>
        <taxon>Pseudonocardiaceae</taxon>
        <taxon>Pseudonocardia</taxon>
    </lineage>
</organism>
<name>A0A848DIA0_9PSEU</name>
<keyword evidence="2" id="KW-1185">Reference proteome</keyword>
<dbReference type="InterPro" id="IPR018727">
    <property type="entry name" value="DUF2267"/>
</dbReference>
<sequence length="256" mass="28139">MMDYERFMTLVQQMTKLDRAAAERAVQATLATLSEHLSRGEAADLLGRLPPELQGYVHTTGPRGFTPEEFIRRVAEREGTDPQTAEKHAAAVFSVTRMAVGPDEFADVRAQLGGDYEPLLTGRSVLDPLEAFLSRVAERAGTTTEEARRITGAVLETLAERIAPGDADDLAAYLPLALHDALHRGKTHPEPRMTVQDFAFRVADRAGVSVEQAAREIPAVFAVLRQDVGDEFFDVTVQLPEDYRPLVGVARAHHRA</sequence>
<dbReference type="Pfam" id="PF10025">
    <property type="entry name" value="DUF2267"/>
    <property type="match status" value="2"/>
</dbReference>
<dbReference type="EMBL" id="JAAXKZ010000035">
    <property type="protein sequence ID" value="NMH92279.1"/>
    <property type="molecule type" value="Genomic_DNA"/>
</dbReference>
<dbReference type="AlphaFoldDB" id="A0A848DIA0"/>
<dbReference type="Proteomes" id="UP000586918">
    <property type="component" value="Unassembled WGS sequence"/>
</dbReference>
<proteinExistence type="predicted"/>
<protein>
    <submittedName>
        <fullName evidence="1">DUF2267 domain-containing protein</fullName>
    </submittedName>
</protein>
<comment type="caution">
    <text evidence="1">The sequence shown here is derived from an EMBL/GenBank/DDBJ whole genome shotgun (WGS) entry which is preliminary data.</text>
</comment>
<dbReference type="Gene3D" id="1.10.490.110">
    <property type="entry name" value="Uncharacterized conserved protein DUF2267"/>
    <property type="match status" value="2"/>
</dbReference>
<dbReference type="InterPro" id="IPR038282">
    <property type="entry name" value="DUF2267_sf"/>
</dbReference>
<reference evidence="1 2" key="1">
    <citation type="submission" date="2020-04" db="EMBL/GenBank/DDBJ databases">
        <authorList>
            <person name="Klaysubun C."/>
            <person name="Duangmal K."/>
            <person name="Lipun K."/>
        </authorList>
    </citation>
    <scope>NUCLEOTIDE SEQUENCE [LARGE SCALE GENOMIC DNA]</scope>
    <source>
        <strain evidence="1 2">DSM 45300</strain>
    </source>
</reference>
<evidence type="ECO:0000313" key="2">
    <source>
        <dbReference type="Proteomes" id="UP000586918"/>
    </source>
</evidence>